<keyword evidence="2" id="KW-1185">Reference proteome</keyword>
<accession>A0ACA9QT35</accession>
<gene>
    <name evidence="1" type="ORF">ACOLOM_LOCUS13337</name>
</gene>
<comment type="caution">
    <text evidence="1">The sequence shown here is derived from an EMBL/GenBank/DDBJ whole genome shotgun (WGS) entry which is preliminary data.</text>
</comment>
<dbReference type="Proteomes" id="UP000789525">
    <property type="component" value="Unassembled WGS sequence"/>
</dbReference>
<evidence type="ECO:0000313" key="2">
    <source>
        <dbReference type="Proteomes" id="UP000789525"/>
    </source>
</evidence>
<dbReference type="EMBL" id="CAJVPT010060522">
    <property type="protein sequence ID" value="CAG8763833.1"/>
    <property type="molecule type" value="Genomic_DNA"/>
</dbReference>
<proteinExistence type="predicted"/>
<name>A0ACA9QT35_9GLOM</name>
<feature type="non-terminal residue" evidence="1">
    <location>
        <position position="45"/>
    </location>
</feature>
<organism evidence="1 2">
    <name type="scientific">Acaulospora colombiana</name>
    <dbReference type="NCBI Taxonomy" id="27376"/>
    <lineage>
        <taxon>Eukaryota</taxon>
        <taxon>Fungi</taxon>
        <taxon>Fungi incertae sedis</taxon>
        <taxon>Mucoromycota</taxon>
        <taxon>Glomeromycotina</taxon>
        <taxon>Glomeromycetes</taxon>
        <taxon>Diversisporales</taxon>
        <taxon>Acaulosporaceae</taxon>
        <taxon>Acaulospora</taxon>
    </lineage>
</organism>
<feature type="non-terminal residue" evidence="1">
    <location>
        <position position="1"/>
    </location>
</feature>
<reference evidence="1" key="1">
    <citation type="submission" date="2021-06" db="EMBL/GenBank/DDBJ databases">
        <authorList>
            <person name="Kallberg Y."/>
            <person name="Tangrot J."/>
            <person name="Rosling A."/>
        </authorList>
    </citation>
    <scope>NUCLEOTIDE SEQUENCE</scope>
    <source>
        <strain evidence="1">CL356</strain>
    </source>
</reference>
<evidence type="ECO:0000313" key="1">
    <source>
        <dbReference type="EMBL" id="CAG8763833.1"/>
    </source>
</evidence>
<protein>
    <submittedName>
        <fullName evidence="1">4292_t:CDS:1</fullName>
    </submittedName>
</protein>
<sequence>EDHDVYYSGDRLYFGQRFKKGDAILVIDSTSGRYTAKFLAATDSE</sequence>